<evidence type="ECO:0000313" key="2">
    <source>
        <dbReference type="EMBL" id="PMD21762.1"/>
    </source>
</evidence>
<dbReference type="STRING" id="1745343.A0A2J6Q666"/>
<proteinExistence type="predicted"/>
<accession>A0A2J6Q666</accession>
<keyword evidence="3" id="KW-1185">Reference proteome</keyword>
<dbReference type="PANTHER" id="PTHR38788:SF3">
    <property type="entry name" value="CLR5 DOMAIN-CONTAINING PROTEIN"/>
    <property type="match status" value="1"/>
</dbReference>
<dbReference type="Gene3D" id="1.25.40.10">
    <property type="entry name" value="Tetratricopeptide repeat domain"/>
    <property type="match status" value="1"/>
</dbReference>
<dbReference type="Pfam" id="PF14420">
    <property type="entry name" value="Clr5"/>
    <property type="match status" value="1"/>
</dbReference>
<evidence type="ECO:0000313" key="3">
    <source>
        <dbReference type="Proteomes" id="UP000235672"/>
    </source>
</evidence>
<reference evidence="2 3" key="1">
    <citation type="submission" date="2016-05" db="EMBL/GenBank/DDBJ databases">
        <title>A degradative enzymes factory behind the ericoid mycorrhizal symbiosis.</title>
        <authorList>
            <consortium name="DOE Joint Genome Institute"/>
            <person name="Martino E."/>
            <person name="Morin E."/>
            <person name="Grelet G."/>
            <person name="Kuo A."/>
            <person name="Kohler A."/>
            <person name="Daghino S."/>
            <person name="Barry K."/>
            <person name="Choi C."/>
            <person name="Cichocki N."/>
            <person name="Clum A."/>
            <person name="Copeland A."/>
            <person name="Hainaut M."/>
            <person name="Haridas S."/>
            <person name="Labutti K."/>
            <person name="Lindquist E."/>
            <person name="Lipzen A."/>
            <person name="Khouja H.-R."/>
            <person name="Murat C."/>
            <person name="Ohm R."/>
            <person name="Olson A."/>
            <person name="Spatafora J."/>
            <person name="Veneault-Fourrey C."/>
            <person name="Henrissat B."/>
            <person name="Grigoriev I."/>
            <person name="Martin F."/>
            <person name="Perotto S."/>
        </authorList>
    </citation>
    <scope>NUCLEOTIDE SEQUENCE [LARGE SCALE GENOMIC DNA]</scope>
    <source>
        <strain evidence="2 3">UAMH 7357</strain>
    </source>
</reference>
<sequence length="577" mass="66542">MSYSPPLITPFGFENTSQAVIAPSKAAPTAEDWERHRPLIKSLYVDERMKLKDVVSIMSTQHGHNATLKMYKDRIRKWKLEKKHKEGDMLAILRKQTERNAVGKESSFRVRDQPVTIEEVFHYFKRKKNVRDEEAYNAPTPSDVSCRTPSPAPVLVAPENENHIVTTANFAWADLPDQNMAFHYAGTIQNSDGAELNSMTLSHANSVFSKERIFELTLNDMYNLISVDEAIPQSLSAPQTLLVPERLFLAIKNYLDGGFERGCWITDADGYCTALGTRSLENLDPDSDFSNLCVSALKLLDKKLLVEFRRILGKAFRYVEILIRAEHPRTLDSIISCMVLFKRNRCPEIAELLSRYIFNISTTVLGGEHLWTQIWRLIGMLEGESLEQVLTQLWRCTVDRFEEALGPFHLSSLSNNLDFLAGLRITKEESETHLRRLLVRCESESSIPNQQIISIMQYLGWNLIRQSRFAEAEQLGLDISSRAEEQRLLYQRTEALNLIAESQYHQNKRYLAEENLRYSLQLTISEWGRTDQYVLDLKIDLEAWLREWGREDEAERLKAEIEEVIGRDEIDEELEGY</sequence>
<evidence type="ECO:0000259" key="1">
    <source>
        <dbReference type="Pfam" id="PF14420"/>
    </source>
</evidence>
<feature type="domain" description="Clr5" evidence="1">
    <location>
        <begin position="30"/>
        <end position="82"/>
    </location>
</feature>
<dbReference type="OrthoDB" id="5308957at2759"/>
<dbReference type="EMBL" id="KZ613480">
    <property type="protein sequence ID" value="PMD21762.1"/>
    <property type="molecule type" value="Genomic_DNA"/>
</dbReference>
<gene>
    <name evidence="2" type="ORF">NA56DRAFT_748734</name>
</gene>
<dbReference type="PANTHER" id="PTHR38788">
    <property type="entry name" value="CLR5 DOMAIN-CONTAINING PROTEIN"/>
    <property type="match status" value="1"/>
</dbReference>
<dbReference type="AlphaFoldDB" id="A0A2J6Q666"/>
<dbReference type="InterPro" id="IPR025676">
    <property type="entry name" value="Clr5_dom"/>
</dbReference>
<dbReference type="Proteomes" id="UP000235672">
    <property type="component" value="Unassembled WGS sequence"/>
</dbReference>
<name>A0A2J6Q666_9HELO</name>
<organism evidence="2 3">
    <name type="scientific">Hyaloscypha hepaticicola</name>
    <dbReference type="NCBI Taxonomy" id="2082293"/>
    <lineage>
        <taxon>Eukaryota</taxon>
        <taxon>Fungi</taxon>
        <taxon>Dikarya</taxon>
        <taxon>Ascomycota</taxon>
        <taxon>Pezizomycotina</taxon>
        <taxon>Leotiomycetes</taxon>
        <taxon>Helotiales</taxon>
        <taxon>Hyaloscyphaceae</taxon>
        <taxon>Hyaloscypha</taxon>
    </lineage>
</organism>
<protein>
    <recommendedName>
        <fullName evidence="1">Clr5 domain-containing protein</fullName>
    </recommendedName>
</protein>
<dbReference type="InterPro" id="IPR011990">
    <property type="entry name" value="TPR-like_helical_dom_sf"/>
</dbReference>